<evidence type="ECO:0000256" key="5">
    <source>
        <dbReference type="ARBA" id="ARBA00015611"/>
    </source>
</evidence>
<dbReference type="InterPro" id="IPR045357">
    <property type="entry name" value="Aminopeptidase_N-like_N"/>
</dbReference>
<dbReference type="InterPro" id="IPR001930">
    <property type="entry name" value="Peptidase_M1"/>
</dbReference>
<gene>
    <name evidence="15" type="primary">pepN_3</name>
    <name evidence="15" type="ORF">B7C42_05427</name>
</gene>
<keyword evidence="7" id="KW-0479">Metal-binding</keyword>
<organism evidence="15 16">
    <name type="scientific">Nocardia cerradoensis</name>
    <dbReference type="NCBI Taxonomy" id="85688"/>
    <lineage>
        <taxon>Bacteria</taxon>
        <taxon>Bacillati</taxon>
        <taxon>Actinomycetota</taxon>
        <taxon>Actinomycetes</taxon>
        <taxon>Mycobacteriales</taxon>
        <taxon>Nocardiaceae</taxon>
        <taxon>Nocardia</taxon>
    </lineage>
</organism>
<dbReference type="AlphaFoldDB" id="A0A231H1C3"/>
<dbReference type="InterPro" id="IPR014782">
    <property type="entry name" value="Peptidase_M1_dom"/>
</dbReference>
<name>A0A231H1C3_9NOCA</name>
<dbReference type="PANTHER" id="PTHR11533:SF297">
    <property type="entry name" value="AMINOPEPTIDASE N"/>
    <property type="match status" value="1"/>
</dbReference>
<dbReference type="PANTHER" id="PTHR11533">
    <property type="entry name" value="PROTEASE M1 ZINC METALLOPROTEASE"/>
    <property type="match status" value="1"/>
</dbReference>
<proteinExistence type="inferred from homology"/>
<dbReference type="GO" id="GO:0016285">
    <property type="term" value="F:alanyl aminopeptidase activity"/>
    <property type="evidence" value="ECO:0007669"/>
    <property type="project" value="UniProtKB-EC"/>
</dbReference>
<dbReference type="Proteomes" id="UP000215506">
    <property type="component" value="Unassembled WGS sequence"/>
</dbReference>
<evidence type="ECO:0000256" key="8">
    <source>
        <dbReference type="ARBA" id="ARBA00022801"/>
    </source>
</evidence>
<keyword evidence="16" id="KW-1185">Reference proteome</keyword>
<dbReference type="Gene3D" id="2.60.40.1730">
    <property type="entry name" value="tricorn interacting facor f3 domain"/>
    <property type="match status" value="1"/>
</dbReference>
<evidence type="ECO:0000256" key="9">
    <source>
        <dbReference type="ARBA" id="ARBA00022833"/>
    </source>
</evidence>
<keyword evidence="9" id="KW-0862">Zinc</keyword>
<evidence type="ECO:0000259" key="14">
    <source>
        <dbReference type="Pfam" id="PF17900"/>
    </source>
</evidence>
<evidence type="ECO:0000313" key="15">
    <source>
        <dbReference type="EMBL" id="OXR42649.1"/>
    </source>
</evidence>
<dbReference type="EC" id="3.4.11.2" evidence="4"/>
<evidence type="ECO:0000313" key="16">
    <source>
        <dbReference type="Proteomes" id="UP000215506"/>
    </source>
</evidence>
<comment type="caution">
    <text evidence="15">The sequence shown here is derived from an EMBL/GenBank/DDBJ whole genome shotgun (WGS) entry which is preliminary data.</text>
</comment>
<dbReference type="GO" id="GO:0006508">
    <property type="term" value="P:proteolysis"/>
    <property type="evidence" value="ECO:0007669"/>
    <property type="project" value="UniProtKB-KW"/>
</dbReference>
<keyword evidence="15" id="KW-0031">Aminopeptidase</keyword>
<accession>A0A231H1C3</accession>
<sequence>MKLGRGGAEAPIDDYLPQNGNRGYRVSRYELDLVYKVAANRLTGRATITAVTTAVQPRFALDLSQTLSVAKVFVDGAKPAKYTHTRGKLTITPARQVPAGAALSIVVHYGGTPKPVRGPWGEVGWEELTDGVLVASQPNGAASWFPCDDHPSSKASYRISITTDSPYHALANGVLTARTTKSSQTTWVYEQSEPMASYLATIQIGPYRSHRIDPGRATKVPMTAVLPPRLRTVFDHDFARQPQMMAEFERRFGPYPFHGYTVVVTDDDLEIPIEAQGLSIFGANHCDGQRGAERLIAHELAHQWFGNSLTVRQWRDIWLHEGFACYAEWIWSQAGGGPSADQLARAARQNLARAAQDLVIGDPGPASMFDDRVYKRGALTLHALRLRLGDDAFFTLLRDWTARHRYGTVAAEDFTDLAGHYSPAPLRELWDSWLYRTALPELPQHGLGAVGS</sequence>
<dbReference type="PRINTS" id="PR00756">
    <property type="entry name" value="ALADIPTASE"/>
</dbReference>
<dbReference type="GO" id="GO:0008270">
    <property type="term" value="F:zinc ion binding"/>
    <property type="evidence" value="ECO:0007669"/>
    <property type="project" value="InterPro"/>
</dbReference>
<dbReference type="EMBL" id="NGAF01000013">
    <property type="protein sequence ID" value="OXR42649.1"/>
    <property type="molecule type" value="Genomic_DNA"/>
</dbReference>
<evidence type="ECO:0000256" key="12">
    <source>
        <dbReference type="ARBA" id="ARBA00031533"/>
    </source>
</evidence>
<evidence type="ECO:0000256" key="1">
    <source>
        <dbReference type="ARBA" id="ARBA00000098"/>
    </source>
</evidence>
<evidence type="ECO:0000259" key="13">
    <source>
        <dbReference type="Pfam" id="PF01433"/>
    </source>
</evidence>
<dbReference type="GO" id="GO:0008237">
    <property type="term" value="F:metallopeptidase activity"/>
    <property type="evidence" value="ECO:0007669"/>
    <property type="project" value="UniProtKB-KW"/>
</dbReference>
<dbReference type="CDD" id="cd09603">
    <property type="entry name" value="M1_APN_like"/>
    <property type="match status" value="1"/>
</dbReference>
<dbReference type="SUPFAM" id="SSF55486">
    <property type="entry name" value="Metalloproteases ('zincins'), catalytic domain"/>
    <property type="match status" value="1"/>
</dbReference>
<dbReference type="InterPro" id="IPR027268">
    <property type="entry name" value="Peptidase_M4/M1_CTD_sf"/>
</dbReference>
<feature type="domain" description="Peptidase M1 membrane alanine aminopeptidase" evidence="13">
    <location>
        <begin position="243"/>
        <end position="433"/>
    </location>
</feature>
<dbReference type="InterPro" id="IPR042097">
    <property type="entry name" value="Aminopeptidase_N-like_N_sf"/>
</dbReference>
<dbReference type="SUPFAM" id="SSF63737">
    <property type="entry name" value="Leukotriene A4 hydrolase N-terminal domain"/>
    <property type="match status" value="1"/>
</dbReference>
<keyword evidence="6" id="KW-0645">Protease</keyword>
<protein>
    <recommendedName>
        <fullName evidence="5">Aminopeptidase N</fullName>
        <ecNumber evidence="4">3.4.11.2</ecNumber>
    </recommendedName>
    <alternativeName>
        <fullName evidence="11">Alanine aminopeptidase</fullName>
    </alternativeName>
    <alternativeName>
        <fullName evidence="12">Lysyl aminopeptidase</fullName>
    </alternativeName>
</protein>
<evidence type="ECO:0000256" key="7">
    <source>
        <dbReference type="ARBA" id="ARBA00022723"/>
    </source>
</evidence>
<evidence type="ECO:0000256" key="11">
    <source>
        <dbReference type="ARBA" id="ARBA00029811"/>
    </source>
</evidence>
<dbReference type="InterPro" id="IPR050344">
    <property type="entry name" value="Peptidase_M1_aminopeptidases"/>
</dbReference>
<evidence type="ECO:0000256" key="10">
    <source>
        <dbReference type="ARBA" id="ARBA00023049"/>
    </source>
</evidence>
<feature type="domain" description="Aminopeptidase N-like N-terminal" evidence="14">
    <location>
        <begin position="28"/>
        <end position="199"/>
    </location>
</feature>
<keyword evidence="8 15" id="KW-0378">Hydrolase</keyword>
<dbReference type="Pfam" id="PF17900">
    <property type="entry name" value="Peptidase_M1_N"/>
    <property type="match status" value="1"/>
</dbReference>
<reference evidence="15 16" key="1">
    <citation type="submission" date="2017-07" db="EMBL/GenBank/DDBJ databases">
        <title>First draft Genome Sequence of Nocardia cerradoensis isolated from human infection.</title>
        <authorList>
            <person name="Carrasco G."/>
        </authorList>
    </citation>
    <scope>NUCLEOTIDE SEQUENCE [LARGE SCALE GENOMIC DNA]</scope>
    <source>
        <strain evidence="15 16">CNM20130759</strain>
    </source>
</reference>
<comment type="similarity">
    <text evidence="3">Belongs to the peptidase M1 family.</text>
</comment>
<evidence type="ECO:0000256" key="3">
    <source>
        <dbReference type="ARBA" id="ARBA00010136"/>
    </source>
</evidence>
<comment type="cofactor">
    <cofactor evidence="2">
        <name>Zn(2+)</name>
        <dbReference type="ChEBI" id="CHEBI:29105"/>
    </cofactor>
</comment>
<evidence type="ECO:0000256" key="6">
    <source>
        <dbReference type="ARBA" id="ARBA00022670"/>
    </source>
</evidence>
<comment type="catalytic activity">
    <reaction evidence="1">
        <text>Release of an N-terminal amino acid, Xaa-|-Yaa- from a peptide, amide or arylamide. Xaa is preferably Ala, but may be most amino acids including Pro (slow action). When a terminal hydrophobic residue is followed by a prolyl residue, the two may be released as an intact Xaa-Pro dipeptide.</text>
        <dbReference type="EC" id="3.4.11.2"/>
    </reaction>
</comment>
<keyword evidence="10" id="KW-0482">Metalloprotease</keyword>
<dbReference type="Gene3D" id="1.10.390.10">
    <property type="entry name" value="Neutral Protease Domain 2"/>
    <property type="match status" value="1"/>
</dbReference>
<dbReference type="Pfam" id="PF01433">
    <property type="entry name" value="Peptidase_M1"/>
    <property type="match status" value="1"/>
</dbReference>
<dbReference type="RefSeq" id="WP_094026951.1">
    <property type="nucleotide sequence ID" value="NZ_NGAF01000013.1"/>
</dbReference>
<evidence type="ECO:0000256" key="4">
    <source>
        <dbReference type="ARBA" id="ARBA00012564"/>
    </source>
</evidence>
<evidence type="ECO:0000256" key="2">
    <source>
        <dbReference type="ARBA" id="ARBA00001947"/>
    </source>
</evidence>